<reference evidence="1" key="2">
    <citation type="submission" date="2025-09" db="UniProtKB">
        <authorList>
            <consortium name="Ensembl"/>
        </authorList>
    </citation>
    <scope>IDENTIFICATION</scope>
</reference>
<reference evidence="1" key="1">
    <citation type="submission" date="2025-08" db="UniProtKB">
        <authorList>
            <consortium name="Ensembl"/>
        </authorList>
    </citation>
    <scope>IDENTIFICATION</scope>
</reference>
<dbReference type="Ensembl" id="ENSSTUT00000060177.1">
    <property type="protein sequence ID" value="ENSSTUP00000057387.1"/>
    <property type="gene ID" value="ENSSTUG00000024510.1"/>
</dbReference>
<dbReference type="AlphaFoldDB" id="A0A674AEN0"/>
<dbReference type="InParanoid" id="A0A674AEN0"/>
<accession>A0A674AEN0</accession>
<dbReference type="Proteomes" id="UP000472277">
    <property type="component" value="Chromosome 2"/>
</dbReference>
<name>A0A674AEN0_SALTR</name>
<evidence type="ECO:0000313" key="2">
    <source>
        <dbReference type="Proteomes" id="UP000472277"/>
    </source>
</evidence>
<keyword evidence="2" id="KW-1185">Reference proteome</keyword>
<dbReference type="GeneTree" id="ENSGT01120000272591"/>
<protein>
    <submittedName>
        <fullName evidence="1">Uncharacterized protein</fullName>
    </submittedName>
</protein>
<organism evidence="1 2">
    <name type="scientific">Salmo trutta</name>
    <name type="common">Brown trout</name>
    <dbReference type="NCBI Taxonomy" id="8032"/>
    <lineage>
        <taxon>Eukaryota</taxon>
        <taxon>Metazoa</taxon>
        <taxon>Chordata</taxon>
        <taxon>Craniata</taxon>
        <taxon>Vertebrata</taxon>
        <taxon>Euteleostomi</taxon>
        <taxon>Actinopterygii</taxon>
        <taxon>Neopterygii</taxon>
        <taxon>Teleostei</taxon>
        <taxon>Protacanthopterygii</taxon>
        <taxon>Salmoniformes</taxon>
        <taxon>Salmonidae</taxon>
        <taxon>Salmoninae</taxon>
        <taxon>Salmo</taxon>
    </lineage>
</organism>
<dbReference type="OMA" id="DIGCQPL"/>
<evidence type="ECO:0000313" key="1">
    <source>
        <dbReference type="Ensembl" id="ENSSTUP00000057387.1"/>
    </source>
</evidence>
<proteinExistence type="predicted"/>
<sequence length="73" mass="8125">MHRHRLPDDQTILHQLVECLTGIGVGDLIGFIGVQPYLLLATAQDAGRQSLLKPEHQPKGCNFSYFTTTYNVS</sequence>